<dbReference type="SUPFAM" id="SSF51197">
    <property type="entry name" value="Clavaminate synthase-like"/>
    <property type="match status" value="1"/>
</dbReference>
<dbReference type="Pfam" id="PF05721">
    <property type="entry name" value="PhyH"/>
    <property type="match status" value="1"/>
</dbReference>
<dbReference type="InterPro" id="IPR008775">
    <property type="entry name" value="Phytyl_CoA_dOase-like"/>
</dbReference>
<sequence length="282" mass="31321">MTQGRTLRQALVQEGIADLTGLWPVAQVEAWNQRIDPLFAATEDQARSYVGADQLVDTGIFQDVFSEPVRRLIAGIEPSALLYHCHCYEIAAAQHKPHIHQNWLHGWHRDRETLRGFSPAAPKFVSIFILLSPVGDDDGPFEFTPRSPHQGLRSGDQIVRLVGPVGAAAIWNRSYYHRAAPNRGPRRRRILKISFQPAELANDRIGLDEFRAARSRLDDPRLQALVDQRRVGTTDPLAEERQAVTARIPPCTHRNDLTGAASAYGRLQAAGHKLLSSALAGS</sequence>
<evidence type="ECO:0000313" key="2">
    <source>
        <dbReference type="Proteomes" id="UP000238296"/>
    </source>
</evidence>
<comment type="caution">
    <text evidence="1">The sequence shown here is derived from an EMBL/GenBank/DDBJ whole genome shotgun (WGS) entry which is preliminary data.</text>
</comment>
<reference evidence="1 2" key="1">
    <citation type="journal article" date="2017" name="Int. J. Syst. Evol. Microbiol.">
        <title>Mycobacterium talmoniae sp. nov., a slowly growing mycobacterium isolated from human respiratory samples.</title>
        <authorList>
            <person name="Davidson R.M."/>
            <person name="DeGroote M.A."/>
            <person name="Marola J.L."/>
            <person name="Buss S."/>
            <person name="Jones V."/>
            <person name="McNeil M.R."/>
            <person name="Freifeld A.G."/>
            <person name="Elaine Epperson L."/>
            <person name="Hasan N.A."/>
            <person name="Jackson M."/>
            <person name="Iwen P.C."/>
            <person name="Salfinger M."/>
            <person name="Strong M."/>
        </authorList>
    </citation>
    <scope>NUCLEOTIDE SEQUENCE [LARGE SCALE GENOMIC DNA]</scope>
    <source>
        <strain evidence="1 2">ATCC BAA-2683</strain>
    </source>
</reference>
<name>A0A2S8BEV6_9MYCO</name>
<dbReference type="Gene3D" id="2.60.120.620">
    <property type="entry name" value="q2cbj1_9rhob like domain"/>
    <property type="match status" value="1"/>
</dbReference>
<dbReference type="AlphaFoldDB" id="A0A2S8BEV6"/>
<accession>A0A2S8BEV6</accession>
<evidence type="ECO:0008006" key="3">
    <source>
        <dbReference type="Google" id="ProtNLM"/>
    </source>
</evidence>
<gene>
    <name evidence="1" type="ORF">C1Y40_04654</name>
</gene>
<dbReference type="Proteomes" id="UP000238296">
    <property type="component" value="Unassembled WGS sequence"/>
</dbReference>
<protein>
    <recommendedName>
        <fullName evidence="3">Phytanoyl-CoA dioxygenase</fullName>
    </recommendedName>
</protein>
<proteinExistence type="predicted"/>
<evidence type="ECO:0000313" key="1">
    <source>
        <dbReference type="EMBL" id="PQM45194.1"/>
    </source>
</evidence>
<dbReference type="EMBL" id="PPEA01000661">
    <property type="protein sequence ID" value="PQM45194.1"/>
    <property type="molecule type" value="Genomic_DNA"/>
</dbReference>
<dbReference type="GO" id="GO:0016706">
    <property type="term" value="F:2-oxoglutarate-dependent dioxygenase activity"/>
    <property type="evidence" value="ECO:0007669"/>
    <property type="project" value="UniProtKB-ARBA"/>
</dbReference>
<organism evidence="1 2">
    <name type="scientific">Mycobacterium talmoniae</name>
    <dbReference type="NCBI Taxonomy" id="1858794"/>
    <lineage>
        <taxon>Bacteria</taxon>
        <taxon>Bacillati</taxon>
        <taxon>Actinomycetota</taxon>
        <taxon>Actinomycetes</taxon>
        <taxon>Mycobacteriales</taxon>
        <taxon>Mycobacteriaceae</taxon>
        <taxon>Mycobacterium</taxon>
    </lineage>
</organism>